<comment type="caution">
    <text evidence="2">The sequence shown here is derived from an EMBL/GenBank/DDBJ whole genome shotgun (WGS) entry which is preliminary data.</text>
</comment>
<keyword evidence="3" id="KW-1185">Reference proteome</keyword>
<protein>
    <recommendedName>
        <fullName evidence="1">ASCH domain-containing protein</fullName>
    </recommendedName>
</protein>
<evidence type="ECO:0000313" key="2">
    <source>
        <dbReference type="EMBL" id="MFC3860734.1"/>
    </source>
</evidence>
<dbReference type="EMBL" id="JBHRZF010000092">
    <property type="protein sequence ID" value="MFC3860734.1"/>
    <property type="molecule type" value="Genomic_DNA"/>
</dbReference>
<evidence type="ECO:0000313" key="3">
    <source>
        <dbReference type="Proteomes" id="UP001595748"/>
    </source>
</evidence>
<proteinExistence type="predicted"/>
<dbReference type="InterPro" id="IPR007374">
    <property type="entry name" value="ASCH_domain"/>
</dbReference>
<dbReference type="Proteomes" id="UP001595748">
    <property type="component" value="Unassembled WGS sequence"/>
</dbReference>
<dbReference type="Pfam" id="PF04266">
    <property type="entry name" value="ASCH"/>
    <property type="match status" value="1"/>
</dbReference>
<name>A0ABV8A5K1_9DEIO</name>
<dbReference type="SUPFAM" id="SSF88697">
    <property type="entry name" value="PUA domain-like"/>
    <property type="match status" value="1"/>
</dbReference>
<gene>
    <name evidence="2" type="ORF">ACFOPQ_08155</name>
</gene>
<sequence length="381" mass="42057">MSKVQFSGGHFSDDQIDALINELTNSGQEFLFFTSEKFWKRFGVKDEMREFEAEVSEKLKALGVTTSFEVSVNFVDEEAQAAFTDERIQAVVNEVEAQEDKALFLPAADFWGHFGLADTMTELQSIASQKLGAAGLTVSFEVVIGLPQEEDGLQGAQAQPVASGDPFTPDALAELVTTTAAQENQMFFPSVEAFWGHFGLTDRMQEHQEELREQLSAAGVDVSFDVVLSLIPPELPLSMEFEAPAGPSPLDLNVDTVRALSIRQPWVELILRGEKNLEYRSRRMKEMGPLLLHSSRTFVPELFEGRDLDPETLPFGALVGVVDVVGCIEVPEEEGLYAYQLAHPRRFKVPVPYSGAAGIFRVPTSEVRVALANGLELVKRA</sequence>
<dbReference type="InterPro" id="IPR015947">
    <property type="entry name" value="PUA-like_sf"/>
</dbReference>
<feature type="domain" description="ASCH" evidence="1">
    <location>
        <begin position="260"/>
        <end position="333"/>
    </location>
</feature>
<reference evidence="3" key="1">
    <citation type="journal article" date="2019" name="Int. J. Syst. Evol. Microbiol.">
        <title>The Global Catalogue of Microorganisms (GCM) 10K type strain sequencing project: providing services to taxonomists for standard genome sequencing and annotation.</title>
        <authorList>
            <consortium name="The Broad Institute Genomics Platform"/>
            <consortium name="The Broad Institute Genome Sequencing Center for Infectious Disease"/>
            <person name="Wu L."/>
            <person name="Ma J."/>
        </authorList>
    </citation>
    <scope>NUCLEOTIDE SEQUENCE [LARGE SCALE GENOMIC DNA]</scope>
    <source>
        <strain evidence="3">CCTCC AB 2013263</strain>
    </source>
</reference>
<organism evidence="2 3">
    <name type="scientific">Deinococcus antarcticus</name>
    <dbReference type="NCBI Taxonomy" id="1298767"/>
    <lineage>
        <taxon>Bacteria</taxon>
        <taxon>Thermotogati</taxon>
        <taxon>Deinococcota</taxon>
        <taxon>Deinococci</taxon>
        <taxon>Deinococcales</taxon>
        <taxon>Deinococcaceae</taxon>
        <taxon>Deinococcus</taxon>
    </lineage>
</organism>
<dbReference type="RefSeq" id="WP_380076957.1">
    <property type="nucleotide sequence ID" value="NZ_JBHRZF010000092.1"/>
</dbReference>
<dbReference type="Gene3D" id="2.30.130.30">
    <property type="entry name" value="Hypothetical protein"/>
    <property type="match status" value="1"/>
</dbReference>
<evidence type="ECO:0000259" key="1">
    <source>
        <dbReference type="Pfam" id="PF04266"/>
    </source>
</evidence>
<accession>A0ABV8A5K1</accession>